<accession>A0AA42IU83</accession>
<evidence type="ECO:0000256" key="1">
    <source>
        <dbReference type="ARBA" id="ARBA00022729"/>
    </source>
</evidence>
<protein>
    <recommendedName>
        <fullName evidence="4">LPS-assembly protein LptD</fullName>
    </recommendedName>
</protein>
<feature type="domain" description="Organic solvent tolerance-like N-terminal" evidence="6">
    <location>
        <begin position="154"/>
        <end position="284"/>
    </location>
</feature>
<dbReference type="EMBL" id="JAOCDH010000021">
    <property type="protein sequence ID" value="MDH0703356.1"/>
    <property type="molecule type" value="Genomic_DNA"/>
</dbReference>
<comment type="subcellular location">
    <subcellularLocation>
        <location evidence="4">Cell outer membrane</location>
    </subcellularLocation>
</comment>
<keyword evidence="2 4" id="KW-0472">Membrane</keyword>
<comment type="function">
    <text evidence="4">Together with LptE, is involved in the assembly of lipopolysaccharide (LPS) at the surface of the outer membrane.</text>
</comment>
<evidence type="ECO:0000256" key="2">
    <source>
        <dbReference type="ARBA" id="ARBA00023136"/>
    </source>
</evidence>
<proteinExistence type="inferred from homology"/>
<dbReference type="InterPro" id="IPR050218">
    <property type="entry name" value="LptD"/>
</dbReference>
<feature type="region of interest" description="Disordered" evidence="5">
    <location>
        <begin position="51"/>
        <end position="77"/>
    </location>
</feature>
<dbReference type="RefSeq" id="WP_196459423.1">
    <property type="nucleotide sequence ID" value="NZ_JACFYY010000009.1"/>
</dbReference>
<feature type="domain" description="LptD C-terminal" evidence="7">
    <location>
        <begin position="397"/>
        <end position="837"/>
    </location>
</feature>
<dbReference type="Pfam" id="PF04453">
    <property type="entry name" value="LptD"/>
    <property type="match status" value="1"/>
</dbReference>
<feature type="chain" id="PRO_5041498097" description="LPS-assembly protein LptD" evidence="4">
    <location>
        <begin position="34"/>
        <end position="931"/>
    </location>
</feature>
<evidence type="ECO:0000313" key="8">
    <source>
        <dbReference type="EMBL" id="MDH0703356.1"/>
    </source>
</evidence>
<dbReference type="InterPro" id="IPR007543">
    <property type="entry name" value="LptD_C"/>
</dbReference>
<comment type="caution">
    <text evidence="8">The sequence shown here is derived from an EMBL/GenBank/DDBJ whole genome shotgun (WGS) entry which is preliminary data.</text>
</comment>
<evidence type="ECO:0000256" key="5">
    <source>
        <dbReference type="SAM" id="MobiDB-lite"/>
    </source>
</evidence>
<dbReference type="InterPro" id="IPR020889">
    <property type="entry name" value="LipoPS_assembly_LptD"/>
</dbReference>
<evidence type="ECO:0000259" key="7">
    <source>
        <dbReference type="Pfam" id="PF04453"/>
    </source>
</evidence>
<dbReference type="GO" id="GO:0043165">
    <property type="term" value="P:Gram-negative-bacterium-type cell outer membrane assembly"/>
    <property type="evidence" value="ECO:0007669"/>
    <property type="project" value="UniProtKB-UniRule"/>
</dbReference>
<evidence type="ECO:0000259" key="6">
    <source>
        <dbReference type="Pfam" id="PF03968"/>
    </source>
</evidence>
<feature type="compositionally biased region" description="Polar residues" evidence="5">
    <location>
        <begin position="63"/>
        <end position="77"/>
    </location>
</feature>
<keyword evidence="3 4" id="KW-0998">Cell outer membrane</keyword>
<reference evidence="8" key="1">
    <citation type="submission" date="2022-09" db="EMBL/GenBank/DDBJ databases">
        <title>Intensive care unit water sources are persistently colonized with multi-drug resistant bacteria and are the site of extensive horizontal gene transfer of antibiotic resistance genes.</title>
        <authorList>
            <person name="Diorio-Toth L."/>
        </authorList>
    </citation>
    <scope>NUCLEOTIDE SEQUENCE</scope>
    <source>
        <strain evidence="8">GD03863</strain>
    </source>
</reference>
<dbReference type="Pfam" id="PF03968">
    <property type="entry name" value="LptD_N"/>
    <property type="match status" value="1"/>
</dbReference>
<comment type="subunit">
    <text evidence="4">Component of the lipopolysaccharide transport and assembly complex. Interacts with LptE and LptA.</text>
</comment>
<organism evidence="8 9">
    <name type="scientific">Ectopseudomonas toyotomiensis</name>
    <dbReference type="NCBI Taxonomy" id="554344"/>
    <lineage>
        <taxon>Bacteria</taxon>
        <taxon>Pseudomonadati</taxon>
        <taxon>Pseudomonadota</taxon>
        <taxon>Gammaproteobacteria</taxon>
        <taxon>Pseudomonadales</taxon>
        <taxon>Pseudomonadaceae</taxon>
        <taxon>Ectopseudomonas</taxon>
    </lineage>
</organism>
<sequence length="931" mass="106143" precursor="true">MAVKYPAFRKKFPLLVTGSLLALQPAFSLQSFAAEQYDCQASPTGGWACAPKSAASALPPRPQHSSNAVSTAGSTGETVAKQAAVPTLVTESKGRALVSRSADYSHLDWVPRENLTAAQLAEAGPYCAGTYVEPLRPGMDDTTPLAESPMFLSAKASRFEQEKQVATLAGDVVLRQSGMQVEADEASLYQTENRGELLGNVRLRDKGMLVIGDRAELQLDNGEARIDNAEYVLHQTKVRGSALYAKREESAIIRLKDGTYTSCEPGSNTWHLKGNNVTLNPATGFGTATNVTLRVKDIPVFYTPYIYFPIDDRRQSGFLPPSFSTSSDSGFAVQTPYYFNLAPNYDATLYPTYMTKRGLLMEGEFRYLTESSEGQVGGAWLNDDEDERKLQSEYEDQRWMYSWQHKQGLNSRLLAEVDYTDISDPYYFQDLSTDLGVETTTYVNQRGSLTYRGDSYRARLNLHAYELANITSITPYDRLPQVTLDGKLPFNPGGLDFTYKTEYVKFDRNLRSGFYVDKDGVTGRPQDRWYDARLRGLARAEGERVHVEPAVSLPLDWTWGFLKPQIKYMQTQYDLSLDSVGKGNLLAEQEYKSSQSRGVGLFSIDSGLYFDRNTQLFGKDFRQTLEPRAFYLYVPEEDQTDIPIFDSGESSFSYASLWRENRFSGKDRIGDENKLSLGVTSRWVEPNGFERQRFSIGQAFYFEDRRVTMPDTYSGQPGEQRLRDRADYTSDVSPYALEYMYRFNRDWRVSSTFNWDPDQRRTRSGSAMFHYQPEDNPNKVVNLGYRYRNDTMRYDRESGRWVFGGDYGTPGTANYIKDYYKVSQHDFSVIWPLAQQWSLISRWQYDYGRNRTLEAFGGFEYNSCCWKLRLINRYWIDYDEVSLNPSRNDEPDRGIFLQIVLKGLGGVVGNKVETFLDQGIQGYREREDQAF</sequence>
<comment type="similarity">
    <text evidence="4">Belongs to the LptD family.</text>
</comment>
<feature type="signal peptide" evidence="4">
    <location>
        <begin position="1"/>
        <end position="33"/>
    </location>
</feature>
<dbReference type="PANTHER" id="PTHR30189:SF1">
    <property type="entry name" value="LPS-ASSEMBLY PROTEIN LPTD"/>
    <property type="match status" value="1"/>
</dbReference>
<gene>
    <name evidence="4" type="primary">lptD</name>
    <name evidence="8" type="ORF">N5D41_17885</name>
</gene>
<dbReference type="HAMAP" id="MF_01411">
    <property type="entry name" value="LPS_assembly_LptD"/>
    <property type="match status" value="1"/>
</dbReference>
<evidence type="ECO:0000256" key="4">
    <source>
        <dbReference type="HAMAP-Rule" id="MF_01411"/>
    </source>
</evidence>
<dbReference type="AlphaFoldDB" id="A0AA42IU83"/>
<dbReference type="GO" id="GO:0015920">
    <property type="term" value="P:lipopolysaccharide transport"/>
    <property type="evidence" value="ECO:0007669"/>
    <property type="project" value="InterPro"/>
</dbReference>
<name>A0AA42IU83_9GAMM</name>
<dbReference type="Proteomes" id="UP001161137">
    <property type="component" value="Unassembled WGS sequence"/>
</dbReference>
<comment type="caution">
    <text evidence="4">Lacks conserved residue(s) required for the propagation of feature annotation.</text>
</comment>
<evidence type="ECO:0000313" key="9">
    <source>
        <dbReference type="Proteomes" id="UP001161137"/>
    </source>
</evidence>
<dbReference type="GO" id="GO:1990351">
    <property type="term" value="C:transporter complex"/>
    <property type="evidence" value="ECO:0007669"/>
    <property type="project" value="TreeGrafter"/>
</dbReference>
<dbReference type="InterPro" id="IPR005653">
    <property type="entry name" value="OstA-like_N"/>
</dbReference>
<evidence type="ECO:0000256" key="3">
    <source>
        <dbReference type="ARBA" id="ARBA00023237"/>
    </source>
</evidence>
<keyword evidence="1 4" id="KW-0732">Signal</keyword>
<dbReference type="PANTHER" id="PTHR30189">
    <property type="entry name" value="LPS-ASSEMBLY PROTEIN"/>
    <property type="match status" value="1"/>
</dbReference>
<dbReference type="GO" id="GO:0009279">
    <property type="term" value="C:cell outer membrane"/>
    <property type="evidence" value="ECO:0007669"/>
    <property type="project" value="UniProtKB-SubCell"/>
</dbReference>